<evidence type="ECO:0000313" key="1">
    <source>
        <dbReference type="EMBL" id="UNY99891.1"/>
    </source>
</evidence>
<organism evidence="1 2">
    <name type="scientific">Zhouia spongiae</name>
    <dbReference type="NCBI Taxonomy" id="2202721"/>
    <lineage>
        <taxon>Bacteria</taxon>
        <taxon>Pseudomonadati</taxon>
        <taxon>Bacteroidota</taxon>
        <taxon>Flavobacteriia</taxon>
        <taxon>Flavobacteriales</taxon>
        <taxon>Flavobacteriaceae</taxon>
        <taxon>Zhouia</taxon>
    </lineage>
</organism>
<proteinExistence type="predicted"/>
<accession>A0ABY3YQW7</accession>
<reference evidence="1 2" key="1">
    <citation type="journal article" date="2018" name="Int. J. Syst. Evol. Microbiol.">
        <title>Zhouia spongiae sp. nov., isolated from a marine sponge.</title>
        <authorList>
            <person name="Zhuang L."/>
            <person name="Lin B."/>
            <person name="Qin F."/>
            <person name="Luo L."/>
        </authorList>
    </citation>
    <scope>NUCLEOTIDE SEQUENCE [LARGE SCALE GENOMIC DNA]</scope>
    <source>
        <strain evidence="1 2">HN-Y44</strain>
    </source>
</reference>
<keyword evidence="2" id="KW-1185">Reference proteome</keyword>
<gene>
    <name evidence="1" type="ORF">MQE36_05960</name>
</gene>
<name>A0ABY3YQW7_9FLAO</name>
<dbReference type="RefSeq" id="WP_242938260.1">
    <property type="nucleotide sequence ID" value="NZ_CP094326.1"/>
</dbReference>
<evidence type="ECO:0000313" key="2">
    <source>
        <dbReference type="Proteomes" id="UP000829476"/>
    </source>
</evidence>
<dbReference type="EMBL" id="CP094326">
    <property type="protein sequence ID" value="UNY99891.1"/>
    <property type="molecule type" value="Genomic_DNA"/>
</dbReference>
<sequence>MKKKLEAELINIAQRILKLEGQEDISALHDEVLKIYEKLTILKFVEEQLGSFQPAASRQEVADKFEGLANSVLDENRYVPESNPHEGEDDLMVPGIETIKGMVQEMPEKESLDDILSGVFPQPTFVKAEPDHITPDVEVKTKVERTRSLNDRLKSNSLNIGLNDKLAFVKHLFDGSTEDYNRVVSQLSTIHDIHEAHSFVENMVKPDYNNWEGKETYADRFLEIVESKFS</sequence>
<dbReference type="Proteomes" id="UP000829476">
    <property type="component" value="Chromosome"/>
</dbReference>
<protein>
    <submittedName>
        <fullName evidence="1">Uncharacterized protein</fullName>
    </submittedName>
</protein>